<dbReference type="GO" id="GO:0005524">
    <property type="term" value="F:ATP binding"/>
    <property type="evidence" value="ECO:0007669"/>
    <property type="project" value="UniProtKB-KW"/>
</dbReference>
<dbReference type="InterPro" id="IPR010452">
    <property type="entry name" value="Isocitrate_DH_AceK"/>
</dbReference>
<feature type="compositionally biased region" description="Basic and acidic residues" evidence="11">
    <location>
        <begin position="1"/>
        <end position="10"/>
    </location>
</feature>
<keyword evidence="1" id="KW-0329">Glyoxylate bypass</keyword>
<keyword evidence="6" id="KW-0547">Nucleotide-binding</keyword>
<dbReference type="Pfam" id="PF06315">
    <property type="entry name" value="AceK_kinase"/>
    <property type="match status" value="1"/>
</dbReference>
<evidence type="ECO:0000256" key="1">
    <source>
        <dbReference type="ARBA" id="ARBA00022435"/>
    </source>
</evidence>
<keyword evidence="4" id="KW-0816">Tricarboxylic acid cycle</keyword>
<evidence type="ECO:0000256" key="3">
    <source>
        <dbReference type="ARBA" id="ARBA00022527"/>
    </source>
</evidence>
<dbReference type="InterPro" id="IPR046854">
    <property type="entry name" value="AceK_regulatory"/>
</dbReference>
<dbReference type="GO" id="GO:0016208">
    <property type="term" value="F:AMP binding"/>
    <property type="evidence" value="ECO:0007669"/>
    <property type="project" value="TreeGrafter"/>
</dbReference>
<keyword evidence="5 14" id="KW-0808">Transferase</keyword>
<evidence type="ECO:0000259" key="13">
    <source>
        <dbReference type="Pfam" id="PF20423"/>
    </source>
</evidence>
<feature type="compositionally biased region" description="Low complexity" evidence="11">
    <location>
        <begin position="22"/>
        <end position="31"/>
    </location>
</feature>
<evidence type="ECO:0000256" key="2">
    <source>
        <dbReference type="ARBA" id="ARBA00022490"/>
    </source>
</evidence>
<organism evidence="14">
    <name type="scientific">Eiseniibacteriota bacterium</name>
    <dbReference type="NCBI Taxonomy" id="2212470"/>
    <lineage>
        <taxon>Bacteria</taxon>
        <taxon>Candidatus Eiseniibacteriota</taxon>
    </lineage>
</organism>
<keyword evidence="3" id="KW-0723">Serine/threonine-protein kinase</keyword>
<name>A0A832HZI4_UNCEI</name>
<keyword evidence="2" id="KW-0963">Cytoplasm</keyword>
<dbReference type="GO" id="GO:0004674">
    <property type="term" value="F:protein serine/threonine kinase activity"/>
    <property type="evidence" value="ECO:0007669"/>
    <property type="project" value="UniProtKB-KW"/>
</dbReference>
<dbReference type="GO" id="GO:0006099">
    <property type="term" value="P:tricarboxylic acid cycle"/>
    <property type="evidence" value="ECO:0007669"/>
    <property type="project" value="UniProtKB-KW"/>
</dbReference>
<evidence type="ECO:0000313" key="14">
    <source>
        <dbReference type="EMBL" id="HGZ42359.1"/>
    </source>
</evidence>
<protein>
    <submittedName>
        <fullName evidence="14">Bifunctional isocitrate dehydrogenase kinase/phosphatase</fullName>
        <ecNumber evidence="14">2.7.11.5</ecNumber>
        <ecNumber evidence="14">3.1.3.-</ecNumber>
    </submittedName>
</protein>
<evidence type="ECO:0000259" key="12">
    <source>
        <dbReference type="Pfam" id="PF06315"/>
    </source>
</evidence>
<dbReference type="EC" id="2.7.11.5" evidence="14"/>
<dbReference type="GO" id="GO:0005737">
    <property type="term" value="C:cytoplasm"/>
    <property type="evidence" value="ECO:0007669"/>
    <property type="project" value="InterPro"/>
</dbReference>
<gene>
    <name evidence="14" type="primary">aceK</name>
    <name evidence="14" type="ORF">ENR23_02850</name>
</gene>
<dbReference type="Pfam" id="PF20423">
    <property type="entry name" value="AceK_regulatory"/>
    <property type="match status" value="1"/>
</dbReference>
<evidence type="ECO:0000256" key="6">
    <source>
        <dbReference type="ARBA" id="ARBA00022741"/>
    </source>
</evidence>
<evidence type="ECO:0000256" key="10">
    <source>
        <dbReference type="ARBA" id="ARBA00022912"/>
    </source>
</evidence>
<dbReference type="GO" id="GO:0008772">
    <property type="term" value="F:[isocitrate dehydrogenase (NADP+)] kinase activity"/>
    <property type="evidence" value="ECO:0007669"/>
    <property type="project" value="UniProtKB-EC"/>
</dbReference>
<evidence type="ECO:0000256" key="9">
    <source>
        <dbReference type="ARBA" id="ARBA00022840"/>
    </source>
</evidence>
<comment type="caution">
    <text evidence="14">The sequence shown here is derived from an EMBL/GenBank/DDBJ whole genome shotgun (WGS) entry which is preliminary data.</text>
</comment>
<dbReference type="EC" id="3.1.3.-" evidence="14"/>
<dbReference type="GO" id="GO:0004721">
    <property type="term" value="F:phosphoprotein phosphatase activity"/>
    <property type="evidence" value="ECO:0007669"/>
    <property type="project" value="UniProtKB-KW"/>
</dbReference>
<keyword evidence="8 14" id="KW-0378">Hydrolase</keyword>
<dbReference type="PANTHER" id="PTHR39559">
    <property type="match status" value="1"/>
</dbReference>
<dbReference type="PIRSF" id="PIRSF000719">
    <property type="entry name" value="AceK"/>
    <property type="match status" value="1"/>
</dbReference>
<dbReference type="InterPro" id="IPR046855">
    <property type="entry name" value="AceK_kinase"/>
</dbReference>
<reference evidence="14" key="1">
    <citation type="journal article" date="2020" name="mSystems">
        <title>Genome- and Community-Level Interaction Insights into Carbon Utilization and Element Cycling Functions of Hydrothermarchaeota in Hydrothermal Sediment.</title>
        <authorList>
            <person name="Zhou Z."/>
            <person name="Liu Y."/>
            <person name="Xu W."/>
            <person name="Pan J."/>
            <person name="Luo Z.H."/>
            <person name="Li M."/>
        </authorList>
    </citation>
    <scope>NUCLEOTIDE SEQUENCE [LARGE SCALE GENOMIC DNA]</scope>
    <source>
        <strain evidence="14">SpSt-381</strain>
    </source>
</reference>
<dbReference type="NCBIfam" id="NF002804">
    <property type="entry name" value="PRK02946.1"/>
    <property type="match status" value="1"/>
</dbReference>
<evidence type="ECO:0000256" key="11">
    <source>
        <dbReference type="SAM" id="MobiDB-lite"/>
    </source>
</evidence>
<keyword evidence="10" id="KW-0904">Protein phosphatase</keyword>
<dbReference type="GO" id="GO:0006006">
    <property type="term" value="P:glucose metabolic process"/>
    <property type="evidence" value="ECO:0007669"/>
    <property type="project" value="InterPro"/>
</dbReference>
<feature type="domain" description="Isocitrate dehydrogenase kinase/phosphatase (AceK) regulatory" evidence="13">
    <location>
        <begin position="43"/>
        <end position="344"/>
    </location>
</feature>
<dbReference type="HAMAP" id="MF_00747">
    <property type="entry name" value="AceK"/>
    <property type="match status" value="1"/>
</dbReference>
<dbReference type="AlphaFoldDB" id="A0A832HZI4"/>
<dbReference type="PANTHER" id="PTHR39559:SF1">
    <property type="entry name" value="ISOCITRATE DEHYDROGENASE KINASE_PHOSPHATASE"/>
    <property type="match status" value="1"/>
</dbReference>
<feature type="domain" description="Isocitrate dehydrogenase kinase/phosphatase (AceK) kinase" evidence="12">
    <location>
        <begin position="346"/>
        <end position="600"/>
    </location>
</feature>
<accession>A0A832HZI4</accession>
<feature type="region of interest" description="Disordered" evidence="11">
    <location>
        <begin position="1"/>
        <end position="40"/>
    </location>
</feature>
<keyword evidence="9" id="KW-0067">ATP-binding</keyword>
<sequence>MRSDPPDPARGHGPRPDPGAAPPRAAARAPRAPAPASPAEDAAALIADAFRMWTEQFRALTRHARGHFERADWHALQRDSVRRLDLYGDIVAGALIGLRGVLGGAHAERPAWTAVRAAYARRIAGRPDVELAETFFNSIVRRVFHTVGVDPAVEFVASDAGGAAGAPPSGLAATFECAGDAADAFRRALAAAGFEAPWEDLAGDAARLARALAAHAPGSTLAAVELVRAPFIRGKGAYLVGRARLAAGPDGAPPEALPLVIALLNRGGRVAADAALFTEDEVSVVFSFARSYFLVDAARPRELVDYLRGIMPRKPVAELWNAIGFHRHGKTELYRSLLRHLAATDERFVVAPGQRGMVMAVFTLPGFDVVFKVIRDRFAHPKTVTHEEVRARYRLVFRHDRAGRLVDAQEFEHLEFPAARFEPGVLEELLASCAETVTLRDGRVVIRHVYTERRLRPLDLYLREADPAAARDAVVDYGQALRDLAATNIFPGDMLLKNFGVSRHGRLIFYDYDELCPLTDCRFRDLPAARGDDEESAAEPWYFVGDRDIFPEEFRAFLGLHGELLEAFLAVHGELLSARFWRAMQDVHHRGEVLDIYPYRAARRLRPGAD</sequence>
<keyword evidence="7 14" id="KW-0418">Kinase</keyword>
<evidence type="ECO:0000256" key="7">
    <source>
        <dbReference type="ARBA" id="ARBA00022777"/>
    </source>
</evidence>
<evidence type="ECO:0000256" key="8">
    <source>
        <dbReference type="ARBA" id="ARBA00022801"/>
    </source>
</evidence>
<dbReference type="EMBL" id="DSQF01000004">
    <property type="protein sequence ID" value="HGZ42359.1"/>
    <property type="molecule type" value="Genomic_DNA"/>
</dbReference>
<dbReference type="GO" id="GO:0006097">
    <property type="term" value="P:glyoxylate cycle"/>
    <property type="evidence" value="ECO:0007669"/>
    <property type="project" value="UniProtKB-KW"/>
</dbReference>
<evidence type="ECO:0000256" key="5">
    <source>
        <dbReference type="ARBA" id="ARBA00022679"/>
    </source>
</evidence>
<evidence type="ECO:0000256" key="4">
    <source>
        <dbReference type="ARBA" id="ARBA00022532"/>
    </source>
</evidence>
<proteinExistence type="inferred from homology"/>